<protein>
    <submittedName>
        <fullName evidence="2">Putative ovule protein</fullName>
    </submittedName>
</protein>
<evidence type="ECO:0000256" key="1">
    <source>
        <dbReference type="SAM" id="MobiDB-lite"/>
    </source>
</evidence>
<organism evidence="2">
    <name type="scientific">Solanum chacoense</name>
    <name type="common">Chaco potato</name>
    <dbReference type="NCBI Taxonomy" id="4108"/>
    <lineage>
        <taxon>Eukaryota</taxon>
        <taxon>Viridiplantae</taxon>
        <taxon>Streptophyta</taxon>
        <taxon>Embryophyta</taxon>
        <taxon>Tracheophyta</taxon>
        <taxon>Spermatophyta</taxon>
        <taxon>Magnoliopsida</taxon>
        <taxon>eudicotyledons</taxon>
        <taxon>Gunneridae</taxon>
        <taxon>Pentapetalae</taxon>
        <taxon>asterids</taxon>
        <taxon>lamiids</taxon>
        <taxon>Solanales</taxon>
        <taxon>Solanaceae</taxon>
        <taxon>Solanoideae</taxon>
        <taxon>Solaneae</taxon>
        <taxon>Solanum</taxon>
    </lineage>
</organism>
<sequence length="73" mass="8116">LPSPSFLARYEPPKPHLFVSFFQLQTLTPTDPKLAHQNKSQAPASSDHQRITNHGLPLPLRPPPKSSLNQISP</sequence>
<accession>A0A0V0GF19</accession>
<feature type="non-terminal residue" evidence="2">
    <location>
        <position position="1"/>
    </location>
</feature>
<dbReference type="EMBL" id="GEDG01040233">
    <property type="protein sequence ID" value="JAP06812.1"/>
    <property type="molecule type" value="Transcribed_RNA"/>
</dbReference>
<reference evidence="2" key="1">
    <citation type="submission" date="2015-12" db="EMBL/GenBank/DDBJ databases">
        <title>Gene expression during late stages of embryo sac development: a critical building block for successful pollen-pistil interactions.</title>
        <authorList>
            <person name="Liu Y."/>
            <person name="Joly V."/>
            <person name="Sabar M."/>
            <person name="Matton D.P."/>
        </authorList>
    </citation>
    <scope>NUCLEOTIDE SEQUENCE</scope>
</reference>
<feature type="compositionally biased region" description="Polar residues" evidence="1">
    <location>
        <begin position="37"/>
        <end position="46"/>
    </location>
</feature>
<name>A0A0V0GF19_SOLCH</name>
<dbReference type="AlphaFoldDB" id="A0A0V0GF19"/>
<proteinExistence type="predicted"/>
<feature type="region of interest" description="Disordered" evidence="1">
    <location>
        <begin position="30"/>
        <end position="73"/>
    </location>
</feature>
<evidence type="ECO:0000313" key="2">
    <source>
        <dbReference type="EMBL" id="JAP06812.1"/>
    </source>
</evidence>